<evidence type="ECO:0000313" key="1">
    <source>
        <dbReference type="EMBL" id="MFC4596856.1"/>
    </source>
</evidence>
<accession>A0ABV9F544</accession>
<sequence>MTPEELKTKISSVVSSPYSTQVYLVLKQDDNLQLKLADIERDSDTERESTETEITSLFSGYIKSLIVDKEDLVLCELSTADERNDAIYHYDYEEYPEELGLFLNFDIESAIKGDKFDFSQDDLSKLYGYIIYLGSMESGIVLFKKHYPVSLIKRDSFLLGAIKSKNRFEKIAGEDIIRLNGTAQLIRVEGEIFVTDLTVLERNFGFNKLIFKAAEDTIQAIEQLALIEDIQVLKDAAEESTFARKLSKVKKSSPIIKLNIPKEVIIEFTKNTNELAGKFKYSEDGNTIRLDTKKSKEAFLKLMNDAFLRSELTKQYYEVLAKDNITQVS</sequence>
<organism evidence="1 2">
    <name type="scientific">Cohnella hongkongensis</name>
    <dbReference type="NCBI Taxonomy" id="178337"/>
    <lineage>
        <taxon>Bacteria</taxon>
        <taxon>Bacillati</taxon>
        <taxon>Bacillota</taxon>
        <taxon>Bacilli</taxon>
        <taxon>Bacillales</taxon>
        <taxon>Paenibacillaceae</taxon>
        <taxon>Cohnella</taxon>
    </lineage>
</organism>
<dbReference type="Pfam" id="PF16162">
    <property type="entry name" value="KwaB"/>
    <property type="match status" value="1"/>
</dbReference>
<dbReference type="InterPro" id="IPR048119">
    <property type="entry name" value="KwaB"/>
</dbReference>
<name>A0ABV9F544_9BACL</name>
<comment type="caution">
    <text evidence="1">The sequence shown here is derived from an EMBL/GenBank/DDBJ whole genome shotgun (WGS) entry which is preliminary data.</text>
</comment>
<proteinExistence type="predicted"/>
<reference evidence="2" key="1">
    <citation type="journal article" date="2019" name="Int. J. Syst. Evol. Microbiol.">
        <title>The Global Catalogue of Microorganisms (GCM) 10K type strain sequencing project: providing services to taxonomists for standard genome sequencing and annotation.</title>
        <authorList>
            <consortium name="The Broad Institute Genomics Platform"/>
            <consortium name="The Broad Institute Genome Sequencing Center for Infectious Disease"/>
            <person name="Wu L."/>
            <person name="Ma J."/>
        </authorList>
    </citation>
    <scope>NUCLEOTIDE SEQUENCE [LARGE SCALE GENOMIC DNA]</scope>
    <source>
        <strain evidence="2">CCUG 49571</strain>
    </source>
</reference>
<evidence type="ECO:0000313" key="2">
    <source>
        <dbReference type="Proteomes" id="UP001596028"/>
    </source>
</evidence>
<dbReference type="InterPro" id="IPR032359">
    <property type="entry name" value="KwaB-like"/>
</dbReference>
<dbReference type="Proteomes" id="UP001596028">
    <property type="component" value="Unassembled WGS sequence"/>
</dbReference>
<dbReference type="RefSeq" id="WP_378091413.1">
    <property type="nucleotide sequence ID" value="NZ_JBHSEP010000001.1"/>
</dbReference>
<dbReference type="EMBL" id="JBHSEP010000001">
    <property type="protein sequence ID" value="MFC4596856.1"/>
    <property type="molecule type" value="Genomic_DNA"/>
</dbReference>
<keyword evidence="2" id="KW-1185">Reference proteome</keyword>
<gene>
    <name evidence="1" type="primary">kwaB</name>
    <name evidence="1" type="ORF">ACFO3S_01285</name>
</gene>
<dbReference type="NCBIfam" id="NF041623">
    <property type="entry name" value="KwaB"/>
    <property type="match status" value="1"/>
</dbReference>
<protein>
    <submittedName>
        <fullName evidence="1">Anti-phage protein KwaB</fullName>
    </submittedName>
</protein>